<sequence>MCEVMVVLYKVKEVAEMVGVSIRTLHHYDEIDLLTPGAVNPFGHRLYTDRELERLQQILFFRELGFPLDEIRRLMDSPDYDRKRTLDKHMELLFQKKQRLDDIIGTVIKTIQSMEGGYTMSAQEMFSGFDFKAIEADMNKYTALGKEHTLAVKADGTVWGWGNVNLKNRAEGSMPTPTMLLSNVEGIAASMGHYHSFAIKGDGTVWGWGSNTHGQLGNGTIDNYVDTPIKVEGIEDAASVTGGVFHALALKKDSSVWAWGPNWYGQLGDGTVDARIAPVKIEGLTDVKEVSAGCFHSMALKNDGTVWRFGGYGDCTDAYPIKDEVWTPTQIVSLERIIQISAGGCHGAALRNDGTVWTWGYNTEGQLGDRAFDAKCSMEPRMVVGLSDVQAVAAGGRFTLALCKDGTVWSWGSNVNGELGDGTYDKNRSAKPIKGLEDVIHIAAGTKHAMAIKKDGSVWLWGRNAHGQLGDIVETSCNVPVKSF</sequence>
<dbReference type="SUPFAM" id="SSF46955">
    <property type="entry name" value="Putative DNA-binding domain"/>
    <property type="match status" value="1"/>
</dbReference>
<reference evidence="4" key="1">
    <citation type="submission" date="2018-12" db="EMBL/GenBank/DDBJ databases">
        <title>Genome sequence of Peanibacillus sp.</title>
        <authorList>
            <person name="Subramani G."/>
            <person name="Srinivasan S."/>
            <person name="Kim M.K."/>
        </authorList>
    </citation>
    <scope>NUCLEOTIDE SEQUENCE [LARGE SCALE GENOMIC DNA]</scope>
    <source>
        <strain evidence="4">18JY67-1</strain>
    </source>
</reference>
<dbReference type="PRINTS" id="PR00633">
    <property type="entry name" value="RCCNDNSATION"/>
</dbReference>
<dbReference type="PROSITE" id="PS50012">
    <property type="entry name" value="RCC1_3"/>
    <property type="match status" value="5"/>
</dbReference>
<dbReference type="InterPro" id="IPR000408">
    <property type="entry name" value="Reg_chr_condens"/>
</dbReference>
<dbReference type="InterPro" id="IPR051210">
    <property type="entry name" value="Ub_ligase/GEF_domain"/>
</dbReference>
<dbReference type="GO" id="GO:0003677">
    <property type="term" value="F:DNA binding"/>
    <property type="evidence" value="ECO:0007669"/>
    <property type="project" value="InterPro"/>
</dbReference>
<dbReference type="InterPro" id="IPR000551">
    <property type="entry name" value="MerR-type_HTH_dom"/>
</dbReference>
<protein>
    <submittedName>
        <fullName evidence="3">MerR family transcriptional regulator</fullName>
    </submittedName>
</protein>
<dbReference type="Gene3D" id="2.130.10.30">
    <property type="entry name" value="Regulator of chromosome condensation 1/beta-lactamase-inhibitor protein II"/>
    <property type="match status" value="2"/>
</dbReference>
<accession>A0A3Q8X8S3</accession>
<dbReference type="PROSITE" id="PS00626">
    <property type="entry name" value="RCC1_2"/>
    <property type="match status" value="4"/>
</dbReference>
<dbReference type="InterPro" id="IPR009091">
    <property type="entry name" value="RCC1/BLIP-II"/>
</dbReference>
<evidence type="ECO:0000313" key="3">
    <source>
        <dbReference type="EMBL" id="AZN42170.1"/>
    </source>
</evidence>
<gene>
    <name evidence="3" type="ORF">EJC50_22675</name>
</gene>
<dbReference type="Pfam" id="PF00415">
    <property type="entry name" value="RCC1"/>
    <property type="match status" value="3"/>
</dbReference>
<dbReference type="PANTHER" id="PTHR22870">
    <property type="entry name" value="REGULATOR OF CHROMOSOME CONDENSATION"/>
    <property type="match status" value="1"/>
</dbReference>
<organism evidence="3 4">
    <name type="scientific">Paenibacillus albus</name>
    <dbReference type="NCBI Taxonomy" id="2495582"/>
    <lineage>
        <taxon>Bacteria</taxon>
        <taxon>Bacillati</taxon>
        <taxon>Bacillota</taxon>
        <taxon>Bacilli</taxon>
        <taxon>Bacillales</taxon>
        <taxon>Paenibacillaceae</taxon>
        <taxon>Paenibacillus</taxon>
    </lineage>
</organism>
<dbReference type="Pfam" id="PF13411">
    <property type="entry name" value="MerR_1"/>
    <property type="match status" value="1"/>
</dbReference>
<name>A0A3Q8X8S3_9BACL</name>
<dbReference type="CDD" id="cd01106">
    <property type="entry name" value="HTH_TipAL-Mta"/>
    <property type="match status" value="1"/>
</dbReference>
<feature type="domain" description="HTH merR-type" evidence="2">
    <location>
        <begin position="8"/>
        <end position="77"/>
    </location>
</feature>
<keyword evidence="1" id="KW-0677">Repeat</keyword>
<dbReference type="Pfam" id="PF25390">
    <property type="entry name" value="WD40_RLD"/>
    <property type="match status" value="1"/>
</dbReference>
<dbReference type="EMBL" id="CP034437">
    <property type="protein sequence ID" value="AZN42170.1"/>
    <property type="molecule type" value="Genomic_DNA"/>
</dbReference>
<evidence type="ECO:0000313" key="4">
    <source>
        <dbReference type="Proteomes" id="UP000272528"/>
    </source>
</evidence>
<keyword evidence="4" id="KW-1185">Reference proteome</keyword>
<dbReference type="InterPro" id="IPR058923">
    <property type="entry name" value="RCC1-like_dom"/>
</dbReference>
<dbReference type="PANTHER" id="PTHR22870:SF408">
    <property type="entry name" value="OS09G0560450 PROTEIN"/>
    <property type="match status" value="1"/>
</dbReference>
<dbReference type="PROSITE" id="PS50937">
    <property type="entry name" value="HTH_MERR_2"/>
    <property type="match status" value="1"/>
</dbReference>
<dbReference type="AlphaFoldDB" id="A0A3Q8X8S3"/>
<dbReference type="OrthoDB" id="27389at2"/>
<dbReference type="InterPro" id="IPR009061">
    <property type="entry name" value="DNA-bd_dom_put_sf"/>
</dbReference>
<dbReference type="SMART" id="SM00422">
    <property type="entry name" value="HTH_MERR"/>
    <property type="match status" value="1"/>
</dbReference>
<dbReference type="Proteomes" id="UP000272528">
    <property type="component" value="Chromosome"/>
</dbReference>
<dbReference type="Gene3D" id="1.10.1660.10">
    <property type="match status" value="1"/>
</dbReference>
<dbReference type="GO" id="GO:0006355">
    <property type="term" value="P:regulation of DNA-templated transcription"/>
    <property type="evidence" value="ECO:0007669"/>
    <property type="project" value="InterPro"/>
</dbReference>
<proteinExistence type="predicted"/>
<evidence type="ECO:0000256" key="1">
    <source>
        <dbReference type="ARBA" id="ARBA00022737"/>
    </source>
</evidence>
<evidence type="ECO:0000259" key="2">
    <source>
        <dbReference type="PROSITE" id="PS50937"/>
    </source>
</evidence>
<dbReference type="SUPFAM" id="SSF50985">
    <property type="entry name" value="RCC1/BLIP-II"/>
    <property type="match status" value="1"/>
</dbReference>
<dbReference type="KEGG" id="palb:EJC50_22675"/>